<name>A0A853BUJ7_9ACTN</name>
<protein>
    <submittedName>
        <fullName evidence="3">Acyl-CoA synthetase (AMP-forming)/AMP-acid ligase II</fullName>
    </submittedName>
</protein>
<evidence type="ECO:0000259" key="1">
    <source>
        <dbReference type="Pfam" id="PF00501"/>
    </source>
</evidence>
<keyword evidence="3" id="KW-0436">Ligase</keyword>
<dbReference type="SUPFAM" id="SSF56801">
    <property type="entry name" value="Acetyl-CoA synthetase-like"/>
    <property type="match status" value="1"/>
</dbReference>
<proteinExistence type="predicted"/>
<accession>A0A853BUJ7</accession>
<dbReference type="Pfam" id="PF13193">
    <property type="entry name" value="AMP-binding_C"/>
    <property type="match status" value="1"/>
</dbReference>
<evidence type="ECO:0000313" key="3">
    <source>
        <dbReference type="EMBL" id="NYI98187.1"/>
    </source>
</evidence>
<feature type="domain" description="AMP-binding enzyme C-terminal" evidence="2">
    <location>
        <begin position="454"/>
        <end position="532"/>
    </location>
</feature>
<dbReference type="EMBL" id="JACCFO010000001">
    <property type="protein sequence ID" value="NYI98187.1"/>
    <property type="molecule type" value="Genomic_DNA"/>
</dbReference>
<dbReference type="AlphaFoldDB" id="A0A853BUJ7"/>
<dbReference type="InterPro" id="IPR045851">
    <property type="entry name" value="AMP-bd_C_sf"/>
</dbReference>
<dbReference type="PANTHER" id="PTHR43767">
    <property type="entry name" value="LONG-CHAIN-FATTY-ACID--COA LIGASE"/>
    <property type="match status" value="1"/>
</dbReference>
<gene>
    <name evidence="3" type="ORF">HNR12_004464</name>
</gene>
<comment type="caution">
    <text evidence="3">The sequence shown here is derived from an EMBL/GenBank/DDBJ whole genome shotgun (WGS) entry which is preliminary data.</text>
</comment>
<evidence type="ECO:0000259" key="2">
    <source>
        <dbReference type="Pfam" id="PF13193"/>
    </source>
</evidence>
<dbReference type="RefSeq" id="WP_179769383.1">
    <property type="nucleotide sequence ID" value="NZ_JACCFO010000001.1"/>
</dbReference>
<dbReference type="Pfam" id="PF00501">
    <property type="entry name" value="AMP-binding"/>
    <property type="match status" value="1"/>
</dbReference>
<dbReference type="Gene3D" id="3.30.300.30">
    <property type="match status" value="1"/>
</dbReference>
<dbReference type="InterPro" id="IPR000873">
    <property type="entry name" value="AMP-dep_synth/lig_dom"/>
</dbReference>
<dbReference type="Proteomes" id="UP000575985">
    <property type="component" value="Unassembled WGS sequence"/>
</dbReference>
<sequence length="548" mass="56682">MTAAAVTDLVPARLRAEWARRGDYPCDDLFALFSAHADAHPDRPAVIDDGGTLDYAGLRARALATAGGLAALGVRPGEVVCVQLPNGRDAVAAELAVAALGAVALPFPVGRRVRETEALVRGSGAVAAIAPARHRDRSPAAELAALRGTAPTLRHVVAVGPGPAPEGCVPADGLPPAPPGFAPARPDPDSCARILVSSGSEAQPKMIAYSHNALAGGRGNFVEALRRPGQDLRAMFLVPLGSAFGSSGTSVTLARHGGTLVLCGAFDADAAVRAVAEHRPSHVFAVPTMIRMMLDSPSARTADPGGVSAVVLGGAPLDPLTAAEARARFGCPVVNLYGSADGVNCHTGLDDPPDISGRPGIAAGRPNPRVADIRVVDEELRDVPAGAIGEIVSLGPMTPMCYVGAPELNARYRAAGGWVRTGDLGTLDEDGGLRVVGRLKDVVIRGGANISPAEVEQLLREHPDVRDTCCVGVPDPLMGERLAAHIVPRHGRVPDRAELEEFLRGKGVEPYKFPEYVLPAPAGGFPLTPAGKVDKQRLRERAVEVVGG</sequence>
<evidence type="ECO:0000313" key="4">
    <source>
        <dbReference type="Proteomes" id="UP000575985"/>
    </source>
</evidence>
<reference evidence="3 4" key="1">
    <citation type="submission" date="2020-07" db="EMBL/GenBank/DDBJ databases">
        <title>Sequencing the genomes of 1000 actinobacteria strains.</title>
        <authorList>
            <person name="Klenk H.-P."/>
        </authorList>
    </citation>
    <scope>NUCLEOTIDE SEQUENCE [LARGE SCALE GENOMIC DNA]</scope>
    <source>
        <strain evidence="3 4">DSM 45927</strain>
    </source>
</reference>
<feature type="domain" description="AMP-dependent synthetase/ligase" evidence="1">
    <location>
        <begin position="33"/>
        <end position="402"/>
    </location>
</feature>
<keyword evidence="4" id="KW-1185">Reference proteome</keyword>
<dbReference type="CDD" id="cd04433">
    <property type="entry name" value="AFD_class_I"/>
    <property type="match status" value="1"/>
</dbReference>
<dbReference type="Gene3D" id="3.40.50.12780">
    <property type="entry name" value="N-terminal domain of ligase-like"/>
    <property type="match status" value="1"/>
</dbReference>
<organism evidence="3 4">
    <name type="scientific">Streptomonospora nanhaiensis</name>
    <dbReference type="NCBI Taxonomy" id="1323731"/>
    <lineage>
        <taxon>Bacteria</taxon>
        <taxon>Bacillati</taxon>
        <taxon>Actinomycetota</taxon>
        <taxon>Actinomycetes</taxon>
        <taxon>Streptosporangiales</taxon>
        <taxon>Nocardiopsidaceae</taxon>
        <taxon>Streptomonospora</taxon>
    </lineage>
</organism>
<dbReference type="PANTHER" id="PTHR43767:SF1">
    <property type="entry name" value="NONRIBOSOMAL PEPTIDE SYNTHASE PES1 (EUROFUNG)-RELATED"/>
    <property type="match status" value="1"/>
</dbReference>
<dbReference type="InterPro" id="IPR025110">
    <property type="entry name" value="AMP-bd_C"/>
</dbReference>
<dbReference type="InterPro" id="IPR042099">
    <property type="entry name" value="ANL_N_sf"/>
</dbReference>
<dbReference type="InterPro" id="IPR050237">
    <property type="entry name" value="ATP-dep_AMP-bd_enzyme"/>
</dbReference>
<dbReference type="GO" id="GO:0016878">
    <property type="term" value="F:acid-thiol ligase activity"/>
    <property type="evidence" value="ECO:0007669"/>
    <property type="project" value="UniProtKB-ARBA"/>
</dbReference>